<dbReference type="EMBL" id="AY283928">
    <property type="protein sequence ID" value="AAQ64313.1"/>
    <property type="molecule type" value="Genomic_DNA"/>
</dbReference>
<dbReference type="RefSeq" id="NP_899490.1">
    <property type="nucleotide sequence ID" value="NC_005083.2"/>
</dbReference>
<dbReference type="Proteomes" id="UP000001785">
    <property type="component" value="Segment"/>
</dbReference>
<gene>
    <name evidence="1" type="ORF">KVP40.0244</name>
</gene>
<evidence type="ECO:0000313" key="2">
    <source>
        <dbReference type="Proteomes" id="UP000001785"/>
    </source>
</evidence>
<dbReference type="OrthoDB" id="26463at10239"/>
<evidence type="ECO:0000313" key="1">
    <source>
        <dbReference type="EMBL" id="AAQ64313.1"/>
    </source>
</evidence>
<organismHost>
    <name type="scientific">Vibrio parahaemolyticus</name>
    <dbReference type="NCBI Taxonomy" id="670"/>
</organismHost>
<dbReference type="KEGG" id="vg:2545929"/>
<keyword evidence="2" id="KW-1185">Reference proteome</keyword>
<protein>
    <submittedName>
        <fullName evidence="1">Uncharacterized protein</fullName>
    </submittedName>
</protein>
<proteinExistence type="predicted"/>
<dbReference type="GeneID" id="2545929"/>
<organism evidence="1 2">
    <name type="scientific">Vibrio phage KVP40 (isolate Vibrio parahaemolyticus/Japan/Matsuzaki/1991)</name>
    <name type="common">KVP40</name>
    <name type="synonym">Bacteriophage KVP40</name>
    <dbReference type="NCBI Taxonomy" id="75320"/>
    <lineage>
        <taxon>Viruses</taxon>
        <taxon>Duplodnaviria</taxon>
        <taxon>Heunggongvirae</taxon>
        <taxon>Uroviricota</taxon>
        <taxon>Caudoviricetes</taxon>
        <taxon>Pantevenvirales</taxon>
        <taxon>Straboviridae</taxon>
        <taxon>Schizotequatrovirus</taxon>
        <taxon>Schizotequatrovirus KVP40</taxon>
    </lineage>
</organism>
<reference evidence="1 2" key="1">
    <citation type="journal article" date="2003" name="J. Bacteriol.">
        <title>Complete genome sequence of the broad-host-range vibriophage KVP40: comparative genomics of a T4-related bacteriophage.</title>
        <authorList>
            <person name="Miller E."/>
            <person name="Heidelberg J."/>
            <person name="Eisen J."/>
            <person name="Nelson W."/>
            <person name="Durkin A."/>
            <person name="Ciecko A."/>
            <person name="Feldblyum T."/>
            <person name="White O."/>
            <person name="Paulsen I."/>
            <person name="Nierman W."/>
            <person name="Lee J."/>
            <person name="Szczypinski B."/>
            <person name="Fraser C."/>
        </authorList>
    </citation>
    <scope>NUCLEOTIDE SEQUENCE</scope>
    <source>
        <strain evidence="2">Isolate Vibrio parahaemolyticus/Japan/Matsuzaki /1991</strain>
    </source>
</reference>
<name>Q6WHR0_BPKVM</name>
<sequence>MFRICLICVYRNETTKEKIMTTITFTSDTHFGHASVSSNDLVTKLFKEILRKNNISYRKLYREKRTSAHRSNIDGKSVRFVGVRHTIAEKTIEKVLREFNAIMPDTYVAEYNKPWSRYACASFQIFKK</sequence>
<accession>Q6WHR0</accession>